<dbReference type="GO" id="GO:0008270">
    <property type="term" value="F:zinc ion binding"/>
    <property type="evidence" value="ECO:0007669"/>
    <property type="project" value="InterPro"/>
</dbReference>
<evidence type="ECO:0000313" key="2">
    <source>
        <dbReference type="Proteomes" id="UP000594262"/>
    </source>
</evidence>
<accession>A0A7M5WQ27</accession>
<dbReference type="AlphaFoldDB" id="A0A7M5WQ27"/>
<sequence length="183" mass="20399">LHDLSQEAKDLVEAGSRKRLADALDEISDTIRKRRKVLKLADRSPAGWDTVQEYLTDDLASDSDDGKKMRQAENRAISKKAKDAKKSSSFSPAIKFSNNRFPAPAMPLASQHLGYQGISFQQPRLQHAQVFQQVPRVIPAANVRMINPVPNIQGAMSIRPRQPGCFICGALDHWKHSCPSRTN</sequence>
<evidence type="ECO:0008006" key="3">
    <source>
        <dbReference type="Google" id="ProtNLM"/>
    </source>
</evidence>
<dbReference type="SUPFAM" id="SSF57756">
    <property type="entry name" value="Retrovirus zinc finger-like domains"/>
    <property type="match status" value="1"/>
</dbReference>
<dbReference type="Proteomes" id="UP000594262">
    <property type="component" value="Unplaced"/>
</dbReference>
<proteinExistence type="predicted"/>
<organism evidence="1 2">
    <name type="scientific">Clytia hemisphaerica</name>
    <dbReference type="NCBI Taxonomy" id="252671"/>
    <lineage>
        <taxon>Eukaryota</taxon>
        <taxon>Metazoa</taxon>
        <taxon>Cnidaria</taxon>
        <taxon>Hydrozoa</taxon>
        <taxon>Hydroidolina</taxon>
        <taxon>Leptothecata</taxon>
        <taxon>Obeliida</taxon>
        <taxon>Clytiidae</taxon>
        <taxon>Clytia</taxon>
    </lineage>
</organism>
<keyword evidence="2" id="KW-1185">Reference proteome</keyword>
<dbReference type="GO" id="GO:0003676">
    <property type="term" value="F:nucleic acid binding"/>
    <property type="evidence" value="ECO:0007669"/>
    <property type="project" value="InterPro"/>
</dbReference>
<dbReference type="InterPro" id="IPR036875">
    <property type="entry name" value="Znf_CCHC_sf"/>
</dbReference>
<protein>
    <recommendedName>
        <fullName evidence="3">CCHC-type domain-containing protein</fullName>
    </recommendedName>
</protein>
<dbReference type="OrthoDB" id="5990141at2759"/>
<name>A0A7M5WQ27_9CNID</name>
<evidence type="ECO:0000313" key="1">
    <source>
        <dbReference type="EnsemblMetazoa" id="CLYHEMP000269.1"/>
    </source>
</evidence>
<dbReference type="EnsemblMetazoa" id="CLYHEMT000269.1">
    <property type="protein sequence ID" value="CLYHEMP000269.1"/>
    <property type="gene ID" value="CLYHEMG000269"/>
</dbReference>
<reference evidence="1" key="1">
    <citation type="submission" date="2021-01" db="UniProtKB">
        <authorList>
            <consortium name="EnsemblMetazoa"/>
        </authorList>
    </citation>
    <scope>IDENTIFICATION</scope>
</reference>